<name>A0A2I1DRI1_9GLOM</name>
<evidence type="ECO:0000313" key="1">
    <source>
        <dbReference type="EMBL" id="PKC15801.1"/>
    </source>
</evidence>
<organism evidence="1 2">
    <name type="scientific">Rhizophagus irregularis</name>
    <dbReference type="NCBI Taxonomy" id="588596"/>
    <lineage>
        <taxon>Eukaryota</taxon>
        <taxon>Fungi</taxon>
        <taxon>Fungi incertae sedis</taxon>
        <taxon>Mucoromycota</taxon>
        <taxon>Glomeromycotina</taxon>
        <taxon>Glomeromycetes</taxon>
        <taxon>Glomerales</taxon>
        <taxon>Glomeraceae</taxon>
        <taxon>Rhizophagus</taxon>
    </lineage>
</organism>
<sequence>MPEIKLNCLAVPSDSVGNHTTAFRGIELNSDKVIASVNAEGVLQSVDRTGVDSDEQDLGLSEEALKILENEEVNGRNFLKTTSKDFENMTQNDLKEVLAKHGVDGNGIGTIRQFSPTTYPLKDDDEELLQCVRELKRRLGNMGTVLADSNEAMRFRRKHRTCRFRNQGPRGINLYHGRKVVQRGHGFRFQCESALQEWYFILFASDGISCTSKNPLNIRFSESALKEGLEEEKELHKNVKRVMEVIVGLLKDRVDVEREPDRALA</sequence>
<evidence type="ECO:0000313" key="2">
    <source>
        <dbReference type="Proteomes" id="UP000232722"/>
    </source>
</evidence>
<accession>A0A2I1DRI1</accession>
<reference evidence="1 2" key="1">
    <citation type="submission" date="2016-04" db="EMBL/GenBank/DDBJ databases">
        <title>Genome analyses suggest a sexual origin of heterokaryosis in a supposedly ancient asexual fungus.</title>
        <authorList>
            <person name="Ropars J."/>
            <person name="Sedzielewska K."/>
            <person name="Noel J."/>
            <person name="Charron P."/>
            <person name="Farinelli L."/>
            <person name="Marton T."/>
            <person name="Kruger M."/>
            <person name="Pelin A."/>
            <person name="Brachmann A."/>
            <person name="Corradi N."/>
        </authorList>
    </citation>
    <scope>NUCLEOTIDE SEQUENCE [LARGE SCALE GENOMIC DNA]</scope>
    <source>
        <strain evidence="1 2">A5</strain>
    </source>
</reference>
<dbReference type="VEuPathDB" id="FungiDB:FUN_019181"/>
<dbReference type="AlphaFoldDB" id="A0A2I1DRI1"/>
<gene>
    <name evidence="1" type="ORF">RhiirA5_494300</name>
</gene>
<dbReference type="VEuPathDB" id="FungiDB:RhiirA1_528130"/>
<protein>
    <submittedName>
        <fullName evidence="1">Uncharacterized protein</fullName>
    </submittedName>
</protein>
<dbReference type="VEuPathDB" id="FungiDB:RhiirFUN_008931"/>
<comment type="caution">
    <text evidence="1">The sequence shown here is derived from an EMBL/GenBank/DDBJ whole genome shotgun (WGS) entry which is preliminary data.</text>
</comment>
<dbReference type="OrthoDB" id="2412213at2759"/>
<proteinExistence type="predicted"/>
<reference evidence="1 2" key="2">
    <citation type="submission" date="2017-09" db="EMBL/GenBank/DDBJ databases">
        <title>Extensive intraspecific genome diversity in a model arbuscular mycorrhizal fungus.</title>
        <authorList>
            <person name="Chen E.C."/>
            <person name="Morin E."/>
            <person name="Beaudet D."/>
            <person name="Noel J."/>
            <person name="Ndikumana S."/>
            <person name="Charron P."/>
            <person name="St-Onge C."/>
            <person name="Giorgi J."/>
            <person name="Grigoriev I.V."/>
            <person name="Roux C."/>
            <person name="Martin F.M."/>
            <person name="Corradi N."/>
        </authorList>
    </citation>
    <scope>NUCLEOTIDE SEQUENCE [LARGE SCALE GENOMIC DNA]</scope>
    <source>
        <strain evidence="1 2">A5</strain>
    </source>
</reference>
<dbReference type="Proteomes" id="UP000232722">
    <property type="component" value="Unassembled WGS sequence"/>
</dbReference>
<dbReference type="EMBL" id="LLXJ01000073">
    <property type="protein sequence ID" value="PKC15801.1"/>
    <property type="molecule type" value="Genomic_DNA"/>
</dbReference>